<dbReference type="SUPFAM" id="SSF103473">
    <property type="entry name" value="MFS general substrate transporter"/>
    <property type="match status" value="1"/>
</dbReference>
<gene>
    <name evidence="7" type="ORF">PFISCL1PPCAC_14057</name>
</gene>
<evidence type="ECO:0008006" key="9">
    <source>
        <dbReference type="Google" id="ProtNLM"/>
    </source>
</evidence>
<keyword evidence="3 6" id="KW-0812">Transmembrane</keyword>
<proteinExistence type="inferred from homology"/>
<comment type="caution">
    <text evidence="7">The sequence shown here is derived from an EMBL/GenBank/DDBJ whole genome shotgun (WGS) entry which is preliminary data.</text>
</comment>
<dbReference type="InterPro" id="IPR036259">
    <property type="entry name" value="MFS_trans_sf"/>
</dbReference>
<dbReference type="InterPro" id="IPR010291">
    <property type="entry name" value="Ion_channel_UNC-93"/>
</dbReference>
<feature type="transmembrane region" description="Helical" evidence="6">
    <location>
        <begin position="149"/>
        <end position="175"/>
    </location>
</feature>
<protein>
    <recommendedName>
        <fullName evidence="9">Membrane transporter</fullName>
    </recommendedName>
</protein>
<dbReference type="GO" id="GO:0016020">
    <property type="term" value="C:membrane"/>
    <property type="evidence" value="ECO:0007669"/>
    <property type="project" value="UniProtKB-SubCell"/>
</dbReference>
<evidence type="ECO:0000256" key="6">
    <source>
        <dbReference type="SAM" id="Phobius"/>
    </source>
</evidence>
<feature type="transmembrane region" description="Helical" evidence="6">
    <location>
        <begin position="12"/>
        <end position="35"/>
    </location>
</feature>
<feature type="transmembrane region" description="Helical" evidence="6">
    <location>
        <begin position="113"/>
        <end position="137"/>
    </location>
</feature>
<dbReference type="AlphaFoldDB" id="A0AAV5VTC6"/>
<keyword evidence="4 6" id="KW-1133">Transmembrane helix</keyword>
<reference evidence="7" key="1">
    <citation type="submission" date="2023-10" db="EMBL/GenBank/DDBJ databases">
        <title>Genome assembly of Pristionchus species.</title>
        <authorList>
            <person name="Yoshida K."/>
            <person name="Sommer R.J."/>
        </authorList>
    </citation>
    <scope>NUCLEOTIDE SEQUENCE</scope>
    <source>
        <strain evidence="7">RS5133</strain>
    </source>
</reference>
<dbReference type="PANTHER" id="PTHR23294">
    <property type="entry name" value="ET TRANSLATION PRODUCT-RELATED"/>
    <property type="match status" value="1"/>
</dbReference>
<comment type="similarity">
    <text evidence="2">Belongs to the unc-93 family.</text>
</comment>
<feature type="transmembrane region" description="Helical" evidence="6">
    <location>
        <begin position="288"/>
        <end position="311"/>
    </location>
</feature>
<feature type="non-terminal residue" evidence="7">
    <location>
        <position position="452"/>
    </location>
</feature>
<keyword evidence="8" id="KW-1185">Reference proteome</keyword>
<name>A0AAV5VTC6_9BILA</name>
<feature type="transmembrane region" description="Helical" evidence="6">
    <location>
        <begin position="252"/>
        <end position="273"/>
    </location>
</feature>
<evidence type="ECO:0000256" key="3">
    <source>
        <dbReference type="ARBA" id="ARBA00022692"/>
    </source>
</evidence>
<feature type="transmembrane region" description="Helical" evidence="6">
    <location>
        <begin position="195"/>
        <end position="216"/>
    </location>
</feature>
<dbReference type="PANTHER" id="PTHR23294:SF18">
    <property type="entry name" value="UNC93-LIKE PROTEIN MFSD11"/>
    <property type="match status" value="1"/>
</dbReference>
<evidence type="ECO:0000256" key="1">
    <source>
        <dbReference type="ARBA" id="ARBA00004141"/>
    </source>
</evidence>
<dbReference type="Proteomes" id="UP001432322">
    <property type="component" value="Unassembled WGS sequence"/>
</dbReference>
<evidence type="ECO:0000256" key="4">
    <source>
        <dbReference type="ARBA" id="ARBA00022989"/>
    </source>
</evidence>
<feature type="transmembrane region" description="Helical" evidence="6">
    <location>
        <begin position="60"/>
        <end position="78"/>
    </location>
</feature>
<sequence length="452" mass="48807">MEVMAMADTVKGGANEILCSLLLGFGQMAMMTGYYGSSNVLQSVFRSVNVRDPTRIDVHAGYYGQSIIYGAYTIANLFTPTAVTLIGSKAMLVIGSSLFTLYLLSFFYLNSYTFYLCAALMGFGYAIFYSGHSAYLAEHSSRASVERNSALVLSAACWSLVVGGGVLLAASLFTIPTENAPPTSKIYRDFSANEIVLMFAVSAGISFLSNILFCVLPSEVGADSLVFTSPKPSLPLGKSVYLMVDTLLEPRLLLLSFYFLAMGLLNGFVLGVFPTSFAFTKSLSTYRFLPALAMMMIGLGDVAMGLVLSLLSRRIRNFGLVYAISIGMCLLAVSFLLIFLMIPEMAFVRPTDEPSRYIEPTLSLCLFVSFLIGTADACVMTARTVVSAVAMPERRDQVFAVSKLYQSLSSAVMFFTAPAMTVSSFIALMTGACIIGTVAFFYVVSQSNCAKV</sequence>
<keyword evidence="5 6" id="KW-0472">Membrane</keyword>
<feature type="transmembrane region" description="Helical" evidence="6">
    <location>
        <begin position="90"/>
        <end position="107"/>
    </location>
</feature>
<feature type="transmembrane region" description="Helical" evidence="6">
    <location>
        <begin position="318"/>
        <end position="341"/>
    </location>
</feature>
<dbReference type="EMBL" id="BTSY01000004">
    <property type="protein sequence ID" value="GMT22760.1"/>
    <property type="molecule type" value="Genomic_DNA"/>
</dbReference>
<evidence type="ECO:0000313" key="7">
    <source>
        <dbReference type="EMBL" id="GMT22760.1"/>
    </source>
</evidence>
<accession>A0AAV5VTC6</accession>
<evidence type="ECO:0000313" key="8">
    <source>
        <dbReference type="Proteomes" id="UP001432322"/>
    </source>
</evidence>
<organism evidence="7 8">
    <name type="scientific">Pristionchus fissidentatus</name>
    <dbReference type="NCBI Taxonomy" id="1538716"/>
    <lineage>
        <taxon>Eukaryota</taxon>
        <taxon>Metazoa</taxon>
        <taxon>Ecdysozoa</taxon>
        <taxon>Nematoda</taxon>
        <taxon>Chromadorea</taxon>
        <taxon>Rhabditida</taxon>
        <taxon>Rhabditina</taxon>
        <taxon>Diplogasteromorpha</taxon>
        <taxon>Diplogasteroidea</taxon>
        <taxon>Neodiplogasteridae</taxon>
        <taxon>Pristionchus</taxon>
    </lineage>
</organism>
<evidence type="ECO:0000256" key="2">
    <source>
        <dbReference type="ARBA" id="ARBA00009172"/>
    </source>
</evidence>
<evidence type="ECO:0000256" key="5">
    <source>
        <dbReference type="ARBA" id="ARBA00023136"/>
    </source>
</evidence>
<comment type="subcellular location">
    <subcellularLocation>
        <location evidence="1">Membrane</location>
        <topology evidence="1">Multi-pass membrane protein</topology>
    </subcellularLocation>
</comment>
<dbReference type="Gene3D" id="1.20.1250.20">
    <property type="entry name" value="MFS general substrate transporter like domains"/>
    <property type="match status" value="1"/>
</dbReference>
<dbReference type="InterPro" id="IPR051617">
    <property type="entry name" value="UNC-93-like_regulator"/>
</dbReference>
<dbReference type="Pfam" id="PF05978">
    <property type="entry name" value="UNC-93"/>
    <property type="match status" value="1"/>
</dbReference>
<feature type="transmembrane region" description="Helical" evidence="6">
    <location>
        <begin position="425"/>
        <end position="444"/>
    </location>
</feature>